<dbReference type="RefSeq" id="WP_143911126.1">
    <property type="nucleotide sequence ID" value="NZ_VLNT01000001.1"/>
</dbReference>
<gene>
    <name evidence="6" type="ORF">FNM00_00855</name>
</gene>
<protein>
    <submittedName>
        <fullName evidence="6">Energy-coupling factor transporter transmembrane protein EcfT</fullName>
    </submittedName>
</protein>
<organism evidence="6 7">
    <name type="scientific">Aeromicrobium piscarium</name>
    <dbReference type="NCBI Taxonomy" id="2590901"/>
    <lineage>
        <taxon>Bacteria</taxon>
        <taxon>Bacillati</taxon>
        <taxon>Actinomycetota</taxon>
        <taxon>Actinomycetes</taxon>
        <taxon>Propionibacteriales</taxon>
        <taxon>Nocardioidaceae</taxon>
        <taxon>Aeromicrobium</taxon>
    </lineage>
</organism>
<comment type="subcellular location">
    <subcellularLocation>
        <location evidence="1">Membrane</location>
        <topology evidence="1">Multi-pass membrane protein</topology>
    </subcellularLocation>
</comment>
<keyword evidence="3 5" id="KW-1133">Transmembrane helix</keyword>
<comment type="caution">
    <text evidence="6">The sequence shown here is derived from an EMBL/GenBank/DDBJ whole genome shotgun (WGS) entry which is preliminary data.</text>
</comment>
<sequence>MRAWVTRVNPLVLLAVGACSLIGSFAIRSLPTALTAVGAYAVAALLLLPTWRYPLLCLAFSGFAAATIVYSTWRLGGQDTETAVVAGLRILVLAWPGSVVVGFLDPGRLGDYAAQTLRLPARPVAAFSAALQRFAGFAQTWTDLERTRRARGVAPGRNPVAMTRYSGSMGFALLVQALRGASSSSIAMDARGFASARTRTWAEPATWTRLDLAGLTLAAVLGALPIVLYALGS</sequence>
<evidence type="ECO:0000256" key="5">
    <source>
        <dbReference type="SAM" id="Phobius"/>
    </source>
</evidence>
<feature type="transmembrane region" description="Helical" evidence="5">
    <location>
        <begin position="83"/>
        <end position="104"/>
    </location>
</feature>
<name>A0A554SPD2_9ACTN</name>
<dbReference type="EMBL" id="VLNT01000001">
    <property type="protein sequence ID" value="TSD68178.1"/>
    <property type="molecule type" value="Genomic_DNA"/>
</dbReference>
<evidence type="ECO:0000256" key="3">
    <source>
        <dbReference type="ARBA" id="ARBA00022989"/>
    </source>
</evidence>
<feature type="transmembrane region" description="Helical" evidence="5">
    <location>
        <begin position="51"/>
        <end position="71"/>
    </location>
</feature>
<dbReference type="GO" id="GO:0005886">
    <property type="term" value="C:plasma membrane"/>
    <property type="evidence" value="ECO:0007669"/>
    <property type="project" value="UniProtKB-ARBA"/>
</dbReference>
<evidence type="ECO:0000256" key="4">
    <source>
        <dbReference type="ARBA" id="ARBA00023136"/>
    </source>
</evidence>
<dbReference type="PROSITE" id="PS51257">
    <property type="entry name" value="PROKAR_LIPOPROTEIN"/>
    <property type="match status" value="1"/>
</dbReference>
<keyword evidence="2 5" id="KW-0812">Transmembrane</keyword>
<dbReference type="Proteomes" id="UP000316988">
    <property type="component" value="Unassembled WGS sequence"/>
</dbReference>
<evidence type="ECO:0000313" key="7">
    <source>
        <dbReference type="Proteomes" id="UP000316988"/>
    </source>
</evidence>
<keyword evidence="7" id="KW-1185">Reference proteome</keyword>
<dbReference type="InterPro" id="IPR003339">
    <property type="entry name" value="ABC/ECF_trnsptr_transmembrane"/>
</dbReference>
<keyword evidence="4 5" id="KW-0472">Membrane</keyword>
<accession>A0A554SPD2</accession>
<dbReference type="CDD" id="cd16914">
    <property type="entry name" value="EcfT"/>
    <property type="match status" value="1"/>
</dbReference>
<proteinExistence type="predicted"/>
<evidence type="ECO:0000256" key="2">
    <source>
        <dbReference type="ARBA" id="ARBA00022692"/>
    </source>
</evidence>
<dbReference type="AlphaFoldDB" id="A0A554SPD2"/>
<evidence type="ECO:0000313" key="6">
    <source>
        <dbReference type="EMBL" id="TSD68178.1"/>
    </source>
</evidence>
<dbReference type="OrthoDB" id="6400at2"/>
<evidence type="ECO:0000256" key="1">
    <source>
        <dbReference type="ARBA" id="ARBA00004141"/>
    </source>
</evidence>
<feature type="transmembrane region" description="Helical" evidence="5">
    <location>
        <begin position="212"/>
        <end position="231"/>
    </location>
</feature>
<reference evidence="6 7" key="1">
    <citation type="submission" date="2019-07" db="EMBL/GenBank/DDBJ databases">
        <authorList>
            <person name="Zhao L.H."/>
        </authorList>
    </citation>
    <scope>NUCLEOTIDE SEQUENCE [LARGE SCALE GENOMIC DNA]</scope>
    <source>
        <strain evidence="6 7">Co35</strain>
    </source>
</reference>